<evidence type="ECO:0000313" key="3">
    <source>
        <dbReference type="Proteomes" id="UP000011669"/>
    </source>
</evidence>
<comment type="caution">
    <text evidence="2">The sequence shown here is derived from an EMBL/GenBank/DDBJ whole genome shotgun (WGS) entry which is preliminary data.</text>
</comment>
<proteinExistence type="predicted"/>
<dbReference type="EMBL" id="AOMD01000030">
    <property type="protein sequence ID" value="EMA43406.1"/>
    <property type="molecule type" value="Genomic_DNA"/>
</dbReference>
<reference evidence="2 3" key="1">
    <citation type="journal article" date="2014" name="PLoS Genet.">
        <title>Phylogenetically driven sequencing of extremely halophilic archaea reveals strategies for static and dynamic osmo-response.</title>
        <authorList>
            <person name="Becker E.A."/>
            <person name="Seitzer P.M."/>
            <person name="Tritt A."/>
            <person name="Larsen D."/>
            <person name="Krusor M."/>
            <person name="Yao A.I."/>
            <person name="Wu D."/>
            <person name="Madern D."/>
            <person name="Eisen J.A."/>
            <person name="Darling A.E."/>
            <person name="Facciotti M.T."/>
        </authorList>
    </citation>
    <scope>NUCLEOTIDE SEQUENCE [LARGE SCALE GENOMIC DNA]</scope>
    <source>
        <strain evidence="2 3">DSM 5350</strain>
    </source>
</reference>
<dbReference type="AlphaFoldDB" id="M0MCD0"/>
<dbReference type="Gene3D" id="2.60.40.10">
    <property type="entry name" value="Immunoglobulins"/>
    <property type="match status" value="1"/>
</dbReference>
<dbReference type="Proteomes" id="UP000011669">
    <property type="component" value="Unassembled WGS sequence"/>
</dbReference>
<gene>
    <name evidence="2" type="ORF">C449_15557</name>
</gene>
<dbReference type="PATRIC" id="fig|1227455.4.peg.3166"/>
<evidence type="ECO:0008006" key="4">
    <source>
        <dbReference type="Google" id="ProtNLM"/>
    </source>
</evidence>
<dbReference type="OrthoDB" id="214726at2157"/>
<evidence type="ECO:0000313" key="2">
    <source>
        <dbReference type="EMBL" id="EMA43406.1"/>
    </source>
</evidence>
<keyword evidence="3" id="KW-1185">Reference proteome</keyword>
<dbReference type="RefSeq" id="WP_006078967.1">
    <property type="nucleotide sequence ID" value="NZ_AOMD01000030.1"/>
</dbReference>
<name>M0MCD0_9EURY</name>
<dbReference type="InterPro" id="IPR013783">
    <property type="entry name" value="Ig-like_fold"/>
</dbReference>
<feature type="region of interest" description="Disordered" evidence="1">
    <location>
        <begin position="14"/>
        <end position="38"/>
    </location>
</feature>
<dbReference type="InParanoid" id="M0MCD0"/>
<evidence type="ECO:0000256" key="1">
    <source>
        <dbReference type="SAM" id="MobiDB-lite"/>
    </source>
</evidence>
<protein>
    <recommendedName>
        <fullName evidence="4">Carboxypeptidase regulatory-like domain-containing protein</fullName>
    </recommendedName>
</protein>
<organism evidence="2 3">
    <name type="scientific">Halococcus saccharolyticus DSM 5350</name>
    <dbReference type="NCBI Taxonomy" id="1227455"/>
    <lineage>
        <taxon>Archaea</taxon>
        <taxon>Methanobacteriati</taxon>
        <taxon>Methanobacteriota</taxon>
        <taxon>Stenosarchaea group</taxon>
        <taxon>Halobacteria</taxon>
        <taxon>Halobacteriales</taxon>
        <taxon>Halococcaceae</taxon>
        <taxon>Halococcus</taxon>
    </lineage>
</organism>
<accession>M0MCD0</accession>
<dbReference type="SUPFAM" id="SSF49478">
    <property type="entry name" value="Cna protein B-type domain"/>
    <property type="match status" value="1"/>
</dbReference>
<sequence length="111" mass="11655">MVLIIGHTAAADVAVSPTSKEAPVSDHPGQRSLDVEVSSDGEALDNTAVTIINDKTKDQVFSGFTDSAGQVNVTLPQGKYTVVAQGKSKQTNLNKDQTVGFELNGDERPKG</sequence>